<dbReference type="Pfam" id="PF13715">
    <property type="entry name" value="CarbopepD_reg_2"/>
    <property type="match status" value="1"/>
</dbReference>
<dbReference type="Proteomes" id="UP000274046">
    <property type="component" value="Unassembled WGS sequence"/>
</dbReference>
<comment type="similarity">
    <text evidence="10 11">Belongs to the TonB-dependent receptor family.</text>
</comment>
<keyword evidence="15" id="KW-1185">Reference proteome</keyword>
<accession>A0A3N0BPB4</accession>
<evidence type="ECO:0000259" key="12">
    <source>
        <dbReference type="Pfam" id="PF00593"/>
    </source>
</evidence>
<evidence type="ECO:0000256" key="2">
    <source>
        <dbReference type="ARBA" id="ARBA00022448"/>
    </source>
</evidence>
<dbReference type="GO" id="GO:0044718">
    <property type="term" value="P:siderophore transmembrane transport"/>
    <property type="evidence" value="ECO:0007669"/>
    <property type="project" value="TreeGrafter"/>
</dbReference>
<proteinExistence type="inferred from homology"/>
<dbReference type="Gene3D" id="2.170.130.10">
    <property type="entry name" value="TonB-dependent receptor, plug domain"/>
    <property type="match status" value="1"/>
</dbReference>
<dbReference type="PANTHER" id="PTHR30069:SF29">
    <property type="entry name" value="HEMOGLOBIN AND HEMOGLOBIN-HAPTOGLOBIN-BINDING PROTEIN 1-RELATED"/>
    <property type="match status" value="1"/>
</dbReference>
<keyword evidence="8" id="KW-0675">Receptor</keyword>
<dbReference type="InterPro" id="IPR000531">
    <property type="entry name" value="Beta-barrel_TonB"/>
</dbReference>
<feature type="domain" description="TonB-dependent receptor-like beta-barrel" evidence="12">
    <location>
        <begin position="507"/>
        <end position="1013"/>
    </location>
</feature>
<keyword evidence="7 10" id="KW-0472">Membrane</keyword>
<keyword evidence="6 11" id="KW-0798">TonB box</keyword>
<dbReference type="Pfam" id="PF07715">
    <property type="entry name" value="Plug"/>
    <property type="match status" value="1"/>
</dbReference>
<dbReference type="InterPro" id="IPR012910">
    <property type="entry name" value="Plug_dom"/>
</dbReference>
<comment type="caution">
    <text evidence="14">The sequence shown here is derived from an EMBL/GenBank/DDBJ whole genome shotgun (WGS) entry which is preliminary data.</text>
</comment>
<dbReference type="InterPro" id="IPR036942">
    <property type="entry name" value="Beta-barrel_TonB_sf"/>
</dbReference>
<dbReference type="PANTHER" id="PTHR30069">
    <property type="entry name" value="TONB-DEPENDENT OUTER MEMBRANE RECEPTOR"/>
    <property type="match status" value="1"/>
</dbReference>
<keyword evidence="3 10" id="KW-1134">Transmembrane beta strand</keyword>
<dbReference type="NCBIfam" id="TIGR04056">
    <property type="entry name" value="OMP_RagA_SusC"/>
    <property type="match status" value="1"/>
</dbReference>
<keyword evidence="2 10" id="KW-0813">Transport</keyword>
<dbReference type="GO" id="GO:0015344">
    <property type="term" value="F:siderophore uptake transmembrane transporter activity"/>
    <property type="evidence" value="ECO:0007669"/>
    <property type="project" value="TreeGrafter"/>
</dbReference>
<evidence type="ECO:0000256" key="5">
    <source>
        <dbReference type="ARBA" id="ARBA00022729"/>
    </source>
</evidence>
<dbReference type="SUPFAM" id="SSF56935">
    <property type="entry name" value="Porins"/>
    <property type="match status" value="1"/>
</dbReference>
<evidence type="ECO:0000256" key="11">
    <source>
        <dbReference type="RuleBase" id="RU003357"/>
    </source>
</evidence>
<dbReference type="Pfam" id="PF00593">
    <property type="entry name" value="TonB_dep_Rec_b-barrel"/>
    <property type="match status" value="1"/>
</dbReference>
<evidence type="ECO:0000256" key="10">
    <source>
        <dbReference type="PROSITE-ProRule" id="PRU01360"/>
    </source>
</evidence>
<dbReference type="OrthoDB" id="9768177at2"/>
<dbReference type="RefSeq" id="WP_123207167.1">
    <property type="nucleotide sequence ID" value="NZ_RBEE01000043.1"/>
</dbReference>
<dbReference type="PROSITE" id="PS52016">
    <property type="entry name" value="TONB_DEPENDENT_REC_3"/>
    <property type="match status" value="1"/>
</dbReference>
<keyword evidence="5" id="KW-0732">Signal</keyword>
<dbReference type="SUPFAM" id="SSF49464">
    <property type="entry name" value="Carboxypeptidase regulatory domain-like"/>
    <property type="match status" value="1"/>
</dbReference>
<feature type="domain" description="TonB-dependent receptor plug" evidence="13">
    <location>
        <begin position="138"/>
        <end position="274"/>
    </location>
</feature>
<protein>
    <submittedName>
        <fullName evidence="14">SusC/RagA family TonB-linked outer membrane protein</fullName>
    </submittedName>
</protein>
<evidence type="ECO:0000256" key="7">
    <source>
        <dbReference type="ARBA" id="ARBA00023136"/>
    </source>
</evidence>
<evidence type="ECO:0000256" key="3">
    <source>
        <dbReference type="ARBA" id="ARBA00022452"/>
    </source>
</evidence>
<evidence type="ECO:0000256" key="6">
    <source>
        <dbReference type="ARBA" id="ARBA00023077"/>
    </source>
</evidence>
<dbReference type="InterPro" id="IPR023996">
    <property type="entry name" value="TonB-dep_OMP_SusC/RagA"/>
</dbReference>
<dbReference type="InterPro" id="IPR037066">
    <property type="entry name" value="Plug_dom_sf"/>
</dbReference>
<evidence type="ECO:0000256" key="1">
    <source>
        <dbReference type="ARBA" id="ARBA00004571"/>
    </source>
</evidence>
<evidence type="ECO:0000256" key="9">
    <source>
        <dbReference type="ARBA" id="ARBA00023237"/>
    </source>
</evidence>
<dbReference type="AlphaFoldDB" id="A0A3N0BPB4"/>
<keyword evidence="4 10" id="KW-0812">Transmembrane</keyword>
<evidence type="ECO:0000313" key="15">
    <source>
        <dbReference type="Proteomes" id="UP000274046"/>
    </source>
</evidence>
<evidence type="ECO:0000259" key="13">
    <source>
        <dbReference type="Pfam" id="PF07715"/>
    </source>
</evidence>
<dbReference type="InterPro" id="IPR008969">
    <property type="entry name" value="CarboxyPept-like_regulatory"/>
</dbReference>
<organism evidence="14 15">
    <name type="scientific">Pedobacter jejuensis</name>
    <dbReference type="NCBI Taxonomy" id="1268550"/>
    <lineage>
        <taxon>Bacteria</taxon>
        <taxon>Pseudomonadati</taxon>
        <taxon>Bacteroidota</taxon>
        <taxon>Sphingobacteriia</taxon>
        <taxon>Sphingobacteriales</taxon>
        <taxon>Sphingobacteriaceae</taxon>
        <taxon>Pedobacter</taxon>
    </lineage>
</organism>
<reference evidence="14 15" key="1">
    <citation type="submission" date="2018-10" db="EMBL/GenBank/DDBJ databases">
        <title>Genome sequencing of Pedobacter jejuensis TNB23.</title>
        <authorList>
            <person name="Cho Y.-J."/>
            <person name="Cho A."/>
            <person name="Kim O.-S."/>
        </authorList>
    </citation>
    <scope>NUCLEOTIDE SEQUENCE [LARGE SCALE GENOMIC DNA]</scope>
    <source>
        <strain evidence="14 15">TNB23</strain>
    </source>
</reference>
<evidence type="ECO:0000313" key="14">
    <source>
        <dbReference type="EMBL" id="RNL50741.1"/>
    </source>
</evidence>
<evidence type="ECO:0000256" key="4">
    <source>
        <dbReference type="ARBA" id="ARBA00022692"/>
    </source>
</evidence>
<evidence type="ECO:0000256" key="8">
    <source>
        <dbReference type="ARBA" id="ARBA00023170"/>
    </source>
</evidence>
<dbReference type="Gene3D" id="2.40.170.20">
    <property type="entry name" value="TonB-dependent receptor, beta-barrel domain"/>
    <property type="match status" value="1"/>
</dbReference>
<sequence>MEKIYQKWLSKFLLILMIPFLLLLLTEVAHAQTKRYTISGKVTDGATKDPIPGAVVKILNTTLSTSTNANGAYSFEVDLAAGKYQLQISYVGYKTITQTADLGSADQVQLNGALGTDAVGLDEVIVTGTSQGTTRKQLGSYVSTVKGDDLNKAPSGNVLSALQGKTPGAQISQNNGDPAGGMSVRLRGISSVYSSSEPLYIIDGVIANNSTTRVTNTSANYDGGGGGTGGNGTFVGSIGQNRMVDISPADIDHIEVLNGAAAAAIYGSRANAGVIQIFTKRGKSGATQVSFNTSVTISELRKQVEVNQAPIKFGGSVNDFTQDIIQTVVVVPNTPAVLLTNTTPVTRYNYQDYIFQTGVGTDNSVSVSGGNDNTKFYTSAGYFKNQGIIKNTDFTRYNFKANLDQKINNWARMTAGFNYVHSDANEKPDGNSFFSPMNSVTIIGNFHDIFKRDALGNLLAVGERGRVNPVSVIEDIKQRQFSNRIIANTGLKLNPVKNLTVDYTMGVDNSIQNGTTFIPPFAYNVSTGFYGGGATLDPSLNGYASAANATTTLFNNELNFTYDAKLTSLLSSTTQLGGSYQYQKDLYSLLNGRGLAPFVETVNGASSILPNSDRRSELSISGAYLQQNFKYKDHLFVTGAVRVDQSTVFGEDNRTQYYLKANISYVPSSADYWKDFGVSSWWNAFKVRAAYGESGNLTGIGPYDRFNEYSSSSYVGKISLVSSGQLANTSVKPERQKELEIGTDMAFFKNRLSLTFSWYNKNVKDLLIPVVVAPTTGFSSLLDNAGSIRNRGFELMLSGVPLKTKDFSWNTTVIFNRNRNKAVGTGGLRLISTNPGAPVAIIDGQPIGVFYGTFFARNADGNLLTNSAGIPQLEKGVQTSSTTFTPQRDANGLPTGTTLRKVLGDPNPDYTASFVNDFTYKKLSLHVQLDAVQGGEVWNADWRTRQGVGNGKVAEQEDLGQIPRGYIAGVYATEEWRIDDGSFVKLREISLSYNLGKVSFVKDLTVNVSGRNLFSWDNYKGYDPELNSGGQSTILRNIDFGSVPIPRTFSLGLQAKF</sequence>
<comment type="subcellular location">
    <subcellularLocation>
        <location evidence="1 10">Cell outer membrane</location>
        <topology evidence="1 10">Multi-pass membrane protein</topology>
    </subcellularLocation>
</comment>
<dbReference type="EMBL" id="RBEE01000043">
    <property type="protein sequence ID" value="RNL50741.1"/>
    <property type="molecule type" value="Genomic_DNA"/>
</dbReference>
<dbReference type="GO" id="GO:0009279">
    <property type="term" value="C:cell outer membrane"/>
    <property type="evidence" value="ECO:0007669"/>
    <property type="project" value="UniProtKB-SubCell"/>
</dbReference>
<dbReference type="InterPro" id="IPR039426">
    <property type="entry name" value="TonB-dep_rcpt-like"/>
</dbReference>
<name>A0A3N0BPB4_9SPHI</name>
<gene>
    <name evidence="14" type="ORF">D7004_17780</name>
</gene>
<dbReference type="Gene3D" id="2.60.40.1120">
    <property type="entry name" value="Carboxypeptidase-like, regulatory domain"/>
    <property type="match status" value="1"/>
</dbReference>
<keyword evidence="9 10" id="KW-0998">Cell outer membrane</keyword>